<feature type="compositionally biased region" description="Low complexity" evidence="1">
    <location>
        <begin position="38"/>
        <end position="49"/>
    </location>
</feature>
<evidence type="ECO:0000256" key="1">
    <source>
        <dbReference type="SAM" id="MobiDB-lite"/>
    </source>
</evidence>
<gene>
    <name evidence="2" type="ORF">PV10_00789</name>
</gene>
<accession>A0A0D1ZSW3</accession>
<feature type="compositionally biased region" description="Polar residues" evidence="1">
    <location>
        <begin position="123"/>
        <end position="137"/>
    </location>
</feature>
<dbReference type="GeneID" id="27318634"/>
<evidence type="ECO:0000313" key="2">
    <source>
        <dbReference type="EMBL" id="KIV96979.1"/>
    </source>
</evidence>
<protein>
    <submittedName>
        <fullName evidence="2">Uncharacterized protein</fullName>
    </submittedName>
</protein>
<sequence length="438" mass="48846">MASTPPAQFLSTPATPPSPLHGARYDLSSVPTLRRSTRTATRNSSAAQRKTPDPPQHSQGSRPLLRTPKPAKQTKVPAVLPDPSLHSPAATPNPRTSRRVQVSSPPSPESHYRPPPRQKHSNTSHLQSLTSASTIISNGMLPTPVKTPRKKTISNTQDTARMLFQDSMDPVDLTPPQPTPRRPRRNKRHNGFTLESFSAQDDISDGHVQIYTDSRDRVPEVDHSASNPFLETRSSRRTSSQTVPGTVKRRKVSGESRVDAQVQQALDKDEGMVYTFRGRKIYRAFNDETDESEIIAAEDYASAEEINDANRKPMRTLTRKSIKPTRLFETEVQKRARELEREEEADTDIEDSSNWNSSKIIVQNEDPHSEAKLHRPTSDESGEDHRTSRSHRSKKGSPFDTWPRVRGSSAKGKKRGALEMDDELMGSAGLGRSNTIHA</sequence>
<feature type="compositionally biased region" description="Polar residues" evidence="1">
    <location>
        <begin position="1"/>
        <end position="13"/>
    </location>
</feature>
<feature type="compositionally biased region" description="Polar residues" evidence="1">
    <location>
        <begin position="352"/>
        <end position="361"/>
    </location>
</feature>
<evidence type="ECO:0000313" key="3">
    <source>
        <dbReference type="Proteomes" id="UP000054302"/>
    </source>
</evidence>
<proteinExistence type="predicted"/>
<feature type="compositionally biased region" description="Acidic residues" evidence="1">
    <location>
        <begin position="341"/>
        <end position="351"/>
    </location>
</feature>
<dbReference type="EMBL" id="KN847520">
    <property type="protein sequence ID" value="KIV96979.1"/>
    <property type="molecule type" value="Genomic_DNA"/>
</dbReference>
<dbReference type="Proteomes" id="UP000054302">
    <property type="component" value="Unassembled WGS sequence"/>
</dbReference>
<dbReference type="OMA" id="SWEPYSP"/>
<reference evidence="2 3" key="1">
    <citation type="submission" date="2015-01" db="EMBL/GenBank/DDBJ databases">
        <title>The Genome Sequence of Exophiala mesophila CBS40295.</title>
        <authorList>
            <consortium name="The Broad Institute Genomics Platform"/>
            <person name="Cuomo C."/>
            <person name="de Hoog S."/>
            <person name="Gorbushina A."/>
            <person name="Stielow B."/>
            <person name="Teixiera M."/>
            <person name="Abouelleil A."/>
            <person name="Chapman S.B."/>
            <person name="Priest M."/>
            <person name="Young S.K."/>
            <person name="Wortman J."/>
            <person name="Nusbaum C."/>
            <person name="Birren B."/>
        </authorList>
    </citation>
    <scope>NUCLEOTIDE SEQUENCE [LARGE SCALE GENOMIC DNA]</scope>
    <source>
        <strain evidence="2 3">CBS 40295</strain>
    </source>
</reference>
<dbReference type="VEuPathDB" id="FungiDB:PV10_00789"/>
<feature type="compositionally biased region" description="Basic and acidic residues" evidence="1">
    <location>
        <begin position="365"/>
        <end position="387"/>
    </location>
</feature>
<feature type="region of interest" description="Disordered" evidence="1">
    <location>
        <begin position="1"/>
        <end position="189"/>
    </location>
</feature>
<feature type="region of interest" description="Disordered" evidence="1">
    <location>
        <begin position="217"/>
        <end position="246"/>
    </location>
</feature>
<dbReference type="OrthoDB" id="5398515at2759"/>
<keyword evidence="3" id="KW-1185">Reference proteome</keyword>
<dbReference type="AlphaFoldDB" id="A0A0D1ZSW3"/>
<dbReference type="RefSeq" id="XP_016228553.1">
    <property type="nucleotide sequence ID" value="XM_016364904.1"/>
</dbReference>
<feature type="region of interest" description="Disordered" evidence="1">
    <location>
        <begin position="336"/>
        <end position="438"/>
    </location>
</feature>
<dbReference type="HOGENOM" id="CLU_038380_0_0_1"/>
<organism evidence="2 3">
    <name type="scientific">Exophiala mesophila</name>
    <name type="common">Black yeast-like fungus</name>
    <dbReference type="NCBI Taxonomy" id="212818"/>
    <lineage>
        <taxon>Eukaryota</taxon>
        <taxon>Fungi</taxon>
        <taxon>Dikarya</taxon>
        <taxon>Ascomycota</taxon>
        <taxon>Pezizomycotina</taxon>
        <taxon>Eurotiomycetes</taxon>
        <taxon>Chaetothyriomycetidae</taxon>
        <taxon>Chaetothyriales</taxon>
        <taxon>Herpotrichiellaceae</taxon>
        <taxon>Exophiala</taxon>
    </lineage>
</organism>
<name>A0A0D1ZSW3_EXOME</name>